<evidence type="ECO:0000313" key="1">
    <source>
        <dbReference type="EMBL" id="WPA99240.1"/>
    </source>
</evidence>
<keyword evidence="2" id="KW-1185">Reference proteome</keyword>
<evidence type="ECO:0000313" key="2">
    <source>
        <dbReference type="Proteomes" id="UP001302367"/>
    </source>
</evidence>
<accession>A0ABZ0NI97</accession>
<name>A0ABZ0NI97_CERBT</name>
<dbReference type="GeneID" id="90644010"/>
<proteinExistence type="predicted"/>
<reference evidence="1 2" key="1">
    <citation type="submission" date="2023-09" db="EMBL/GenBank/DDBJ databases">
        <title>Complete-Gapless Cercospora beticola genome.</title>
        <authorList>
            <person name="Wyatt N.A."/>
            <person name="Spanner R.E."/>
            <person name="Bolton M.D."/>
        </authorList>
    </citation>
    <scope>NUCLEOTIDE SEQUENCE [LARGE SCALE GENOMIC DNA]</scope>
    <source>
        <strain evidence="1">Cb09-40</strain>
    </source>
</reference>
<organism evidence="1 2">
    <name type="scientific">Cercospora beticola</name>
    <name type="common">Sugarbeet leaf spot fungus</name>
    <dbReference type="NCBI Taxonomy" id="122368"/>
    <lineage>
        <taxon>Eukaryota</taxon>
        <taxon>Fungi</taxon>
        <taxon>Dikarya</taxon>
        <taxon>Ascomycota</taxon>
        <taxon>Pezizomycotina</taxon>
        <taxon>Dothideomycetes</taxon>
        <taxon>Dothideomycetidae</taxon>
        <taxon>Mycosphaerellales</taxon>
        <taxon>Mycosphaerellaceae</taxon>
        <taxon>Cercospora</taxon>
    </lineage>
</organism>
<dbReference type="EMBL" id="CP134185">
    <property type="protein sequence ID" value="WPA99240.1"/>
    <property type="molecule type" value="Genomic_DNA"/>
</dbReference>
<sequence>MYLSRAEEIECIQCGDTIDETEFEERLSTKVCYEYTVARHVIALAKMREHKVAEKDVEDEYEEDINDFVMVEKDDVPMQKIQQTQSRQLGAKEQACSMM</sequence>
<dbReference type="RefSeq" id="XP_065458527.1">
    <property type="nucleotide sequence ID" value="XM_065602455.1"/>
</dbReference>
<dbReference type="Proteomes" id="UP001302367">
    <property type="component" value="Chromosome 2"/>
</dbReference>
<protein>
    <submittedName>
        <fullName evidence="1">Uncharacterized protein</fullName>
    </submittedName>
</protein>
<gene>
    <name evidence="1" type="ORF">RHO25_003856</name>
</gene>